<dbReference type="AlphaFoldDB" id="A0AA40FE20"/>
<dbReference type="Gene3D" id="3.80.10.10">
    <property type="entry name" value="Ribonuclease Inhibitor"/>
    <property type="match status" value="1"/>
</dbReference>
<dbReference type="SUPFAM" id="SSF52047">
    <property type="entry name" value="RNI-like"/>
    <property type="match status" value="1"/>
</dbReference>
<evidence type="ECO:0000313" key="2">
    <source>
        <dbReference type="EMBL" id="KAK1117291.1"/>
    </source>
</evidence>
<dbReference type="InterPro" id="IPR032675">
    <property type="entry name" value="LRR_dom_sf"/>
</dbReference>
<dbReference type="EMBL" id="JAHYIQ010000053">
    <property type="protein sequence ID" value="KAK1117291.1"/>
    <property type="molecule type" value="Genomic_DNA"/>
</dbReference>
<comment type="caution">
    <text evidence="2">The sequence shown here is derived from an EMBL/GenBank/DDBJ whole genome shotgun (WGS) entry which is preliminary data.</text>
</comment>
<keyword evidence="3" id="KW-1185">Reference proteome</keyword>
<feature type="region of interest" description="Disordered" evidence="1">
    <location>
        <begin position="14"/>
        <end position="33"/>
    </location>
</feature>
<proteinExistence type="predicted"/>
<gene>
    <name evidence="2" type="ORF">K0M31_016841</name>
</gene>
<sequence>MRTISGETEVPAAIGLGQMTNDSGPIPGVPVSNGSMASYKSSPSVCERTEKLSDRSSVCSRLECVVNALCRGLSHASTSLARLVLDMNLSGEQVSRVCDALRGCVQVQALHLPHLGCGCEGLASVAELLKERPLLALNLAGSWGAKNEDPSSSGISMGSGSGSGSSGCASSTLGTLPLNRCYSSLPRGALAAYGSLTRPATLPRLPLGLGLGPAPATGNGPLPQNDRDRDSNGSSKRNSDSVLCHRLPLLHPLPTCDVTSHQGTGFHEIFNAIREPNCKLRSLNVSKCLLGGLDAGCLGETIRRARNLDALRAAGASRPADVMPLVLALTEAPCLQLLDLASPRLALDDHPSRLLCHALARNTTLKLLSLEGWTFRIEARQPLETRTSRVDMSLKVPSIEPFNLLPAVKAQERENTTAKMILAGASAVISN</sequence>
<feature type="region of interest" description="Disordered" evidence="1">
    <location>
        <begin position="207"/>
        <end position="240"/>
    </location>
</feature>
<accession>A0AA40FE20</accession>
<organism evidence="2 3">
    <name type="scientific">Melipona bicolor</name>
    <dbReference type="NCBI Taxonomy" id="60889"/>
    <lineage>
        <taxon>Eukaryota</taxon>
        <taxon>Metazoa</taxon>
        <taxon>Ecdysozoa</taxon>
        <taxon>Arthropoda</taxon>
        <taxon>Hexapoda</taxon>
        <taxon>Insecta</taxon>
        <taxon>Pterygota</taxon>
        <taxon>Neoptera</taxon>
        <taxon>Endopterygota</taxon>
        <taxon>Hymenoptera</taxon>
        <taxon>Apocrita</taxon>
        <taxon>Aculeata</taxon>
        <taxon>Apoidea</taxon>
        <taxon>Anthophila</taxon>
        <taxon>Apidae</taxon>
        <taxon>Melipona</taxon>
    </lineage>
</organism>
<name>A0AA40FE20_9HYME</name>
<evidence type="ECO:0000313" key="3">
    <source>
        <dbReference type="Proteomes" id="UP001177670"/>
    </source>
</evidence>
<protein>
    <submittedName>
        <fullName evidence="2">Uncharacterized protein</fullName>
    </submittedName>
</protein>
<dbReference type="Proteomes" id="UP001177670">
    <property type="component" value="Unassembled WGS sequence"/>
</dbReference>
<reference evidence="2" key="1">
    <citation type="submission" date="2021-10" db="EMBL/GenBank/DDBJ databases">
        <title>Melipona bicolor Genome sequencing and assembly.</title>
        <authorList>
            <person name="Araujo N.S."/>
            <person name="Arias M.C."/>
        </authorList>
    </citation>
    <scope>NUCLEOTIDE SEQUENCE</scope>
    <source>
        <strain evidence="2">USP_2M_L1-L4_2017</strain>
        <tissue evidence="2">Whole body</tissue>
    </source>
</reference>
<feature type="compositionally biased region" description="Low complexity" evidence="1">
    <location>
        <begin position="207"/>
        <end position="223"/>
    </location>
</feature>
<evidence type="ECO:0000256" key="1">
    <source>
        <dbReference type="SAM" id="MobiDB-lite"/>
    </source>
</evidence>